<accession>A0A8J4DV49</accession>
<evidence type="ECO:0000313" key="2">
    <source>
        <dbReference type="Proteomes" id="UP000619260"/>
    </source>
</evidence>
<keyword evidence="2" id="KW-1185">Reference proteome</keyword>
<sequence length="100" mass="10660">MPSGEPVTLTVDVTGAPPALRLRTTGIGAEVNLTILVDGRICTLPTRPETWSEVDLTPCLGPHTEETAEVEVRLPGVETKKFRVDVAGLLKSLGLEALWG</sequence>
<dbReference type="AlphaFoldDB" id="A0A8J4DV49"/>
<name>A0A8J4DV49_9ACTN</name>
<protein>
    <submittedName>
        <fullName evidence="1">Uncharacterized protein</fullName>
    </submittedName>
</protein>
<evidence type="ECO:0000313" key="1">
    <source>
        <dbReference type="EMBL" id="GIJ49797.1"/>
    </source>
</evidence>
<dbReference type="Proteomes" id="UP000619260">
    <property type="component" value="Unassembled WGS sequence"/>
</dbReference>
<dbReference type="EMBL" id="BOPF01000030">
    <property type="protein sequence ID" value="GIJ49797.1"/>
    <property type="molecule type" value="Genomic_DNA"/>
</dbReference>
<proteinExistence type="predicted"/>
<organism evidence="1 2">
    <name type="scientific">Virgisporangium aliadipatigenens</name>
    <dbReference type="NCBI Taxonomy" id="741659"/>
    <lineage>
        <taxon>Bacteria</taxon>
        <taxon>Bacillati</taxon>
        <taxon>Actinomycetota</taxon>
        <taxon>Actinomycetes</taxon>
        <taxon>Micromonosporales</taxon>
        <taxon>Micromonosporaceae</taxon>
        <taxon>Virgisporangium</taxon>
    </lineage>
</organism>
<gene>
    <name evidence="1" type="ORF">Val02_66830</name>
</gene>
<comment type="caution">
    <text evidence="1">The sequence shown here is derived from an EMBL/GenBank/DDBJ whole genome shotgun (WGS) entry which is preliminary data.</text>
</comment>
<reference evidence="1" key="1">
    <citation type="submission" date="2021-01" db="EMBL/GenBank/DDBJ databases">
        <title>Whole genome shotgun sequence of Virgisporangium aliadipatigenens NBRC 105644.</title>
        <authorList>
            <person name="Komaki H."/>
            <person name="Tamura T."/>
        </authorList>
    </citation>
    <scope>NUCLEOTIDE SEQUENCE</scope>
    <source>
        <strain evidence="1">NBRC 105644</strain>
    </source>
</reference>